<evidence type="ECO:0000313" key="1">
    <source>
        <dbReference type="EMBL" id="MXU83001.1"/>
    </source>
</evidence>
<proteinExistence type="predicted"/>
<dbReference type="EMBL" id="GIFC01000918">
    <property type="protein sequence ID" value="MXU83001.1"/>
    <property type="molecule type" value="Transcribed_RNA"/>
</dbReference>
<name>A0A6B0TYF4_IXORI</name>
<sequence>MIRRQWLLFSLMKTSSRVQSCWTVSRLLRNRTSHLFQRMWASQPVLLIHLSQTRPRPQAEKVVLSPWLQVTR</sequence>
<dbReference type="AlphaFoldDB" id="A0A6B0TYF4"/>
<organism evidence="1">
    <name type="scientific">Ixodes ricinus</name>
    <name type="common">Common tick</name>
    <name type="synonym">Acarus ricinus</name>
    <dbReference type="NCBI Taxonomy" id="34613"/>
    <lineage>
        <taxon>Eukaryota</taxon>
        <taxon>Metazoa</taxon>
        <taxon>Ecdysozoa</taxon>
        <taxon>Arthropoda</taxon>
        <taxon>Chelicerata</taxon>
        <taxon>Arachnida</taxon>
        <taxon>Acari</taxon>
        <taxon>Parasitiformes</taxon>
        <taxon>Ixodida</taxon>
        <taxon>Ixodoidea</taxon>
        <taxon>Ixodidae</taxon>
        <taxon>Ixodinae</taxon>
        <taxon>Ixodes</taxon>
    </lineage>
</organism>
<protein>
    <submittedName>
        <fullName evidence="1">Putative secreted protein</fullName>
    </submittedName>
</protein>
<accession>A0A6B0TYF4</accession>
<reference evidence="1" key="1">
    <citation type="submission" date="2019-12" db="EMBL/GenBank/DDBJ databases">
        <title>An insight into the sialome of adult female Ixodes ricinus ticks feeding for 6 days.</title>
        <authorList>
            <person name="Perner J."/>
            <person name="Ribeiro J.M.C."/>
        </authorList>
    </citation>
    <scope>NUCLEOTIDE SEQUENCE</scope>
    <source>
        <strain evidence="1">Semi-engorged</strain>
        <tissue evidence="1">Salivary glands</tissue>
    </source>
</reference>